<dbReference type="EMBL" id="CAJVPI010000224">
    <property type="protein sequence ID" value="CAG8503811.1"/>
    <property type="molecule type" value="Genomic_DNA"/>
</dbReference>
<reference evidence="1" key="1">
    <citation type="submission" date="2021-06" db="EMBL/GenBank/DDBJ databases">
        <authorList>
            <person name="Kallberg Y."/>
            <person name="Tangrot J."/>
            <person name="Rosling A."/>
        </authorList>
    </citation>
    <scope>NUCLEOTIDE SEQUENCE</scope>
    <source>
        <strain evidence="1">BR232B</strain>
    </source>
</reference>
<proteinExistence type="predicted"/>
<sequence length="76" mass="8800">MSGTDVIKTFNEFKDKVIVAPIEERTHYLGKKAGRIGEATLKYTVGAYKAMKIILTHIMRITEEEFEQMLTDYEKE</sequence>
<dbReference type="Proteomes" id="UP000789739">
    <property type="component" value="Unassembled WGS sequence"/>
</dbReference>
<keyword evidence="2" id="KW-1185">Reference proteome</keyword>
<comment type="caution">
    <text evidence="1">The sequence shown here is derived from an EMBL/GenBank/DDBJ whole genome shotgun (WGS) entry which is preliminary data.</text>
</comment>
<accession>A0A9N8ZQZ1</accession>
<protein>
    <submittedName>
        <fullName evidence="1">1550_t:CDS:1</fullName>
    </submittedName>
</protein>
<organism evidence="1 2">
    <name type="scientific">Paraglomus brasilianum</name>
    <dbReference type="NCBI Taxonomy" id="144538"/>
    <lineage>
        <taxon>Eukaryota</taxon>
        <taxon>Fungi</taxon>
        <taxon>Fungi incertae sedis</taxon>
        <taxon>Mucoromycota</taxon>
        <taxon>Glomeromycotina</taxon>
        <taxon>Glomeromycetes</taxon>
        <taxon>Paraglomerales</taxon>
        <taxon>Paraglomeraceae</taxon>
        <taxon>Paraglomus</taxon>
    </lineage>
</organism>
<gene>
    <name evidence="1" type="ORF">PBRASI_LOCUS2748</name>
</gene>
<evidence type="ECO:0000313" key="2">
    <source>
        <dbReference type="Proteomes" id="UP000789739"/>
    </source>
</evidence>
<feature type="non-terminal residue" evidence="1">
    <location>
        <position position="76"/>
    </location>
</feature>
<name>A0A9N8ZQZ1_9GLOM</name>
<dbReference type="OrthoDB" id="2013972at2759"/>
<evidence type="ECO:0000313" key="1">
    <source>
        <dbReference type="EMBL" id="CAG8503811.1"/>
    </source>
</evidence>
<dbReference type="AlphaFoldDB" id="A0A9N8ZQZ1"/>